<dbReference type="GO" id="GO:0019825">
    <property type="term" value="F:oxygen binding"/>
    <property type="evidence" value="ECO:0007669"/>
    <property type="project" value="InterPro"/>
</dbReference>
<accession>A0A2K9UYR0</accession>
<dbReference type="InterPro" id="IPR009050">
    <property type="entry name" value="Globin-like_sf"/>
</dbReference>
<feature type="domain" description="Globin" evidence="7">
    <location>
        <begin position="22"/>
        <end position="169"/>
    </location>
</feature>
<dbReference type="Gene3D" id="1.10.490.10">
    <property type="entry name" value="Globins"/>
    <property type="match status" value="1"/>
</dbReference>
<evidence type="ECO:0000256" key="2">
    <source>
        <dbReference type="ARBA" id="ARBA00022617"/>
    </source>
</evidence>
<dbReference type="GO" id="GO:0005344">
    <property type="term" value="F:oxygen carrier activity"/>
    <property type="evidence" value="ECO:0007669"/>
    <property type="project" value="UniProtKB-KW"/>
</dbReference>
<evidence type="ECO:0000313" key="8">
    <source>
        <dbReference type="EMBL" id="AUV50087.1"/>
    </source>
</evidence>
<dbReference type="PANTHER" id="PTHR46458:SF1">
    <property type="entry name" value="GEO09476P1"/>
    <property type="match status" value="1"/>
</dbReference>
<keyword evidence="3 6" id="KW-0561">Oxygen transport</keyword>
<dbReference type="SUPFAM" id="SSF46458">
    <property type="entry name" value="Globin-like"/>
    <property type="match status" value="1"/>
</dbReference>
<dbReference type="PRINTS" id="PR00188">
    <property type="entry name" value="PLANTGLOBIN"/>
</dbReference>
<keyword evidence="1 6" id="KW-0813">Transport</keyword>
<keyword evidence="2 6" id="KW-0349">Heme</keyword>
<proteinExistence type="evidence at transcript level"/>
<organism evidence="8">
    <name type="scientific">Exaiptasia diaphana</name>
    <name type="common">Tropical sea anemone</name>
    <name type="synonym">Aiptasia pulchella</name>
    <dbReference type="NCBI Taxonomy" id="2652724"/>
    <lineage>
        <taxon>Eukaryota</taxon>
        <taxon>Metazoa</taxon>
        <taxon>Cnidaria</taxon>
        <taxon>Anthozoa</taxon>
        <taxon>Hexacorallia</taxon>
        <taxon>Actiniaria</taxon>
        <taxon>Aiptasiidae</taxon>
        <taxon>Exaiptasia</taxon>
    </lineage>
</organism>
<reference evidence="8" key="1">
    <citation type="submission" date="2017-03" db="EMBL/GenBank/DDBJ databases">
        <title>Evidence for a large expansion and #subfunctionalisation of globin genes in sea anemones.</title>
        <authorList>
            <person name="Smith H.L."/>
            <person name="Pavasovic A."/>
            <person name="Surm J.M."/>
            <person name="Phillips M.J."/>
            <person name="Prentis P.J."/>
        </authorList>
    </citation>
    <scope>NUCLEOTIDE SEQUENCE</scope>
</reference>
<evidence type="ECO:0000256" key="5">
    <source>
        <dbReference type="ARBA" id="ARBA00023004"/>
    </source>
</evidence>
<dbReference type="OrthoDB" id="5976642at2759"/>
<keyword evidence="4" id="KW-0479">Metal-binding</keyword>
<sequence length="175" mass="19348">MGCGGSKSVKTKNSVVPQASEGLTAQQIELVRDTWKDVKQDLEGHGVTFYTRLFTEHPETQQLFTFRDVEGIDKLKEDDRFKFQAKRVMEMVGAAVDGLDDVPSLAGVLKDLGARHVKWNVKEEHYGPVGEALVFTLQTGLTEKFTTEVKEAWLAVYGIVADNMKAGAREAQTSG</sequence>
<dbReference type="EMBL" id="KY810208">
    <property type="protein sequence ID" value="AUV50087.1"/>
    <property type="molecule type" value="mRNA"/>
</dbReference>
<evidence type="ECO:0000256" key="3">
    <source>
        <dbReference type="ARBA" id="ARBA00022621"/>
    </source>
</evidence>
<dbReference type="InterPro" id="IPR000971">
    <property type="entry name" value="Globin"/>
</dbReference>
<dbReference type="PANTHER" id="PTHR46458">
    <property type="entry name" value="BLR2807 PROTEIN"/>
    <property type="match status" value="1"/>
</dbReference>
<evidence type="ECO:0000256" key="6">
    <source>
        <dbReference type="RuleBase" id="RU000356"/>
    </source>
</evidence>
<dbReference type="Pfam" id="PF00042">
    <property type="entry name" value="Globin"/>
    <property type="match status" value="1"/>
</dbReference>
<gene>
    <name evidence="8" type="ORF">E.pallida_nvec7000121</name>
</gene>
<name>A0A2K9UYR0_EXADI</name>
<dbReference type="GO" id="GO:0046872">
    <property type="term" value="F:metal ion binding"/>
    <property type="evidence" value="ECO:0007669"/>
    <property type="project" value="UniProtKB-KW"/>
</dbReference>
<evidence type="ECO:0000259" key="7">
    <source>
        <dbReference type="PROSITE" id="PS01033"/>
    </source>
</evidence>
<evidence type="ECO:0000256" key="4">
    <source>
        <dbReference type="ARBA" id="ARBA00022723"/>
    </source>
</evidence>
<keyword evidence="5" id="KW-0408">Iron</keyword>
<dbReference type="GO" id="GO:0020037">
    <property type="term" value="F:heme binding"/>
    <property type="evidence" value="ECO:0007669"/>
    <property type="project" value="InterPro"/>
</dbReference>
<comment type="similarity">
    <text evidence="6">Belongs to the globin family.</text>
</comment>
<dbReference type="InterPro" id="IPR050532">
    <property type="entry name" value="Globin-like_OT"/>
</dbReference>
<protein>
    <submittedName>
        <fullName evidence="8">Globin-like protein</fullName>
    </submittedName>
</protein>
<dbReference type="AlphaFoldDB" id="A0A2K9UYR0"/>
<dbReference type="PROSITE" id="PS01033">
    <property type="entry name" value="GLOBIN"/>
    <property type="match status" value="1"/>
</dbReference>
<evidence type="ECO:0000256" key="1">
    <source>
        <dbReference type="ARBA" id="ARBA00022448"/>
    </source>
</evidence>
<dbReference type="InterPro" id="IPR012292">
    <property type="entry name" value="Globin/Proto"/>
</dbReference>